<proteinExistence type="predicted"/>
<evidence type="ECO:0000313" key="3">
    <source>
        <dbReference type="Proteomes" id="UP000653644"/>
    </source>
</evidence>
<evidence type="ECO:0000313" key="2">
    <source>
        <dbReference type="EMBL" id="GHA09225.1"/>
    </source>
</evidence>
<gene>
    <name evidence="2" type="ORF">GCM10010345_12090</name>
</gene>
<accession>A0ABQ3CF15</accession>
<feature type="region of interest" description="Disordered" evidence="1">
    <location>
        <begin position="39"/>
        <end position="61"/>
    </location>
</feature>
<name>A0ABQ3CF15_9ACTN</name>
<reference evidence="3" key="1">
    <citation type="journal article" date="2019" name="Int. J. Syst. Evol. Microbiol.">
        <title>The Global Catalogue of Microorganisms (GCM) 10K type strain sequencing project: providing services to taxonomists for standard genome sequencing and annotation.</title>
        <authorList>
            <consortium name="The Broad Institute Genomics Platform"/>
            <consortium name="The Broad Institute Genome Sequencing Center for Infectious Disease"/>
            <person name="Wu L."/>
            <person name="Ma J."/>
        </authorList>
    </citation>
    <scope>NUCLEOTIDE SEQUENCE [LARGE SCALE GENOMIC DNA]</scope>
    <source>
        <strain evidence="3">JCM 4733</strain>
    </source>
</reference>
<dbReference type="Proteomes" id="UP000653644">
    <property type="component" value="Unassembled WGS sequence"/>
</dbReference>
<comment type="caution">
    <text evidence="2">The sequence shown here is derived from an EMBL/GenBank/DDBJ whole genome shotgun (WGS) entry which is preliminary data.</text>
</comment>
<dbReference type="RefSeq" id="WP_189882984.1">
    <property type="nucleotide sequence ID" value="NZ_BMVN01000003.1"/>
</dbReference>
<dbReference type="EMBL" id="BMVN01000003">
    <property type="protein sequence ID" value="GHA09225.1"/>
    <property type="molecule type" value="Genomic_DNA"/>
</dbReference>
<evidence type="ECO:0000256" key="1">
    <source>
        <dbReference type="SAM" id="MobiDB-lite"/>
    </source>
</evidence>
<protein>
    <submittedName>
        <fullName evidence="2">Uncharacterized protein</fullName>
    </submittedName>
</protein>
<sequence>MPTIYYRTAGGSLVQEEASDGVHLEAPEDATPLDHASYEAAQAAAKAARDQERAAAQAAEQAEAKAAHDALAQLGLPASVVQRLTGYRPADHELDGGH</sequence>
<keyword evidence="3" id="KW-1185">Reference proteome</keyword>
<organism evidence="2 3">
    <name type="scientific">Streptomyces canarius</name>
    <dbReference type="NCBI Taxonomy" id="285453"/>
    <lineage>
        <taxon>Bacteria</taxon>
        <taxon>Bacillati</taxon>
        <taxon>Actinomycetota</taxon>
        <taxon>Actinomycetes</taxon>
        <taxon>Kitasatosporales</taxon>
        <taxon>Streptomycetaceae</taxon>
        <taxon>Streptomyces</taxon>
    </lineage>
</organism>